<dbReference type="PROSITE" id="PS50931">
    <property type="entry name" value="HTH_LYSR"/>
    <property type="match status" value="1"/>
</dbReference>
<dbReference type="InterPro" id="IPR005119">
    <property type="entry name" value="LysR_subst-bd"/>
</dbReference>
<evidence type="ECO:0000313" key="7">
    <source>
        <dbReference type="EMBL" id="EON30381.1"/>
    </source>
</evidence>
<gene>
    <name evidence="7" type="ORF">GTC6_22862</name>
</gene>
<dbReference type="SUPFAM" id="SSF46785">
    <property type="entry name" value="Winged helix' DNA-binding domain"/>
    <property type="match status" value="1"/>
</dbReference>
<evidence type="ECO:0000256" key="1">
    <source>
        <dbReference type="ARBA" id="ARBA00009437"/>
    </source>
</evidence>
<dbReference type="Gene3D" id="3.40.190.10">
    <property type="entry name" value="Periplasmic binding protein-like II"/>
    <property type="match status" value="2"/>
</dbReference>
<evidence type="ECO:0000256" key="2">
    <source>
        <dbReference type="ARBA" id="ARBA00023015"/>
    </source>
</evidence>
<dbReference type="GO" id="GO:0032993">
    <property type="term" value="C:protein-DNA complex"/>
    <property type="evidence" value="ECO:0007669"/>
    <property type="project" value="TreeGrafter"/>
</dbReference>
<dbReference type="Pfam" id="PF00126">
    <property type="entry name" value="HTH_1"/>
    <property type="match status" value="1"/>
</dbReference>
<dbReference type="InterPro" id="IPR036390">
    <property type="entry name" value="WH_DNA-bd_sf"/>
</dbReference>
<comment type="caution">
    <text evidence="7">The sequence shown here is derived from an EMBL/GenBank/DDBJ whole genome shotgun (WGS) entry which is preliminary data.</text>
</comment>
<protein>
    <submittedName>
        <fullName evidence="7">LysR family transcriptional regulator</fullName>
    </submittedName>
</protein>
<organism evidence="7 8">
    <name type="scientific">Gordonia terrae C-6</name>
    <dbReference type="NCBI Taxonomy" id="1316928"/>
    <lineage>
        <taxon>Bacteria</taxon>
        <taxon>Bacillati</taxon>
        <taxon>Actinomycetota</taxon>
        <taxon>Actinomycetes</taxon>
        <taxon>Mycobacteriales</taxon>
        <taxon>Gordoniaceae</taxon>
        <taxon>Gordonia</taxon>
    </lineage>
</organism>
<dbReference type="Pfam" id="PF03466">
    <property type="entry name" value="LysR_substrate"/>
    <property type="match status" value="1"/>
</dbReference>
<reference evidence="7 8" key="1">
    <citation type="journal article" date="2013" name="Genome Announc.">
        <title>Draft Genome Sequence of a Benzothiophene-Desulfurizing Bacterium, Gordona terrae Strain C-6.</title>
        <authorList>
            <person name="Wang W."/>
            <person name="Ma T."/>
            <person name="Ren Y."/>
            <person name="Li G."/>
        </authorList>
    </citation>
    <scope>NUCLEOTIDE SEQUENCE [LARGE SCALE GENOMIC DNA]</scope>
    <source>
        <strain evidence="7 8">C-6</strain>
    </source>
</reference>
<dbReference type="GO" id="GO:0003700">
    <property type="term" value="F:DNA-binding transcription factor activity"/>
    <property type="evidence" value="ECO:0007669"/>
    <property type="project" value="InterPro"/>
</dbReference>
<evidence type="ECO:0000259" key="6">
    <source>
        <dbReference type="PROSITE" id="PS50931"/>
    </source>
</evidence>
<evidence type="ECO:0000256" key="5">
    <source>
        <dbReference type="ARBA" id="ARBA00023163"/>
    </source>
</evidence>
<keyword evidence="4" id="KW-0010">Activator</keyword>
<dbReference type="EMBL" id="AQPW01000061">
    <property type="protein sequence ID" value="EON30381.1"/>
    <property type="molecule type" value="Genomic_DNA"/>
</dbReference>
<evidence type="ECO:0000256" key="3">
    <source>
        <dbReference type="ARBA" id="ARBA00023125"/>
    </source>
</evidence>
<dbReference type="GO" id="GO:0003677">
    <property type="term" value="F:DNA binding"/>
    <property type="evidence" value="ECO:0007669"/>
    <property type="project" value="UniProtKB-KW"/>
</dbReference>
<dbReference type="InterPro" id="IPR000847">
    <property type="entry name" value="LysR_HTH_N"/>
</dbReference>
<dbReference type="SUPFAM" id="SSF53850">
    <property type="entry name" value="Periplasmic binding protein-like II"/>
    <property type="match status" value="1"/>
</dbReference>
<dbReference type="PATRIC" id="fig|1316928.3.peg.4625"/>
<dbReference type="PANTHER" id="PTHR30346">
    <property type="entry name" value="TRANSCRIPTIONAL DUAL REGULATOR HCAR-RELATED"/>
    <property type="match status" value="1"/>
</dbReference>
<dbReference type="Gene3D" id="1.10.10.10">
    <property type="entry name" value="Winged helix-like DNA-binding domain superfamily/Winged helix DNA-binding domain"/>
    <property type="match status" value="1"/>
</dbReference>
<keyword evidence="2" id="KW-0805">Transcription regulation</keyword>
<keyword evidence="5" id="KW-0804">Transcription</keyword>
<dbReference type="PANTHER" id="PTHR30346:SF29">
    <property type="entry name" value="LYSR SUBSTRATE-BINDING"/>
    <property type="match status" value="1"/>
</dbReference>
<proteinExistence type="inferred from homology"/>
<feature type="domain" description="HTH lysR-type" evidence="6">
    <location>
        <begin position="1"/>
        <end position="51"/>
    </location>
</feature>
<sequence length="295" mass="32000">MLVAVADVGSVTGAARELGYSPSNVTQHIRRLERALGATMVERTGRRIMLTDRAQALVERGRHLLLELDDLADGTTPVPSGSIDVGAFPTGLRGLLIPAIAELAEDYRALTIRPRELEPDEALNLLRAGRLHAAIIKEWGAIRPHDDEIVHEQTLGVDPVDVLLPAQHALARATSLSLQDLAEQAWALTPREDPTYRDWFTSHQNVLALRPTAIYEASEFASLVSFVEHGLAITALPRLGRAPLPSTVVPVPLSNPDASRTISIAIRRTSQSSQNLASLTAALREQASKALTQTR</sequence>
<accession>R7Y2W7</accession>
<comment type="similarity">
    <text evidence="1">Belongs to the LysR transcriptional regulatory family.</text>
</comment>
<evidence type="ECO:0000313" key="8">
    <source>
        <dbReference type="Proteomes" id="UP000013569"/>
    </source>
</evidence>
<dbReference type="InterPro" id="IPR036388">
    <property type="entry name" value="WH-like_DNA-bd_sf"/>
</dbReference>
<dbReference type="Proteomes" id="UP000013569">
    <property type="component" value="Unassembled WGS sequence"/>
</dbReference>
<keyword evidence="3" id="KW-0238">DNA-binding</keyword>
<evidence type="ECO:0000256" key="4">
    <source>
        <dbReference type="ARBA" id="ARBA00023159"/>
    </source>
</evidence>
<dbReference type="AlphaFoldDB" id="R7Y2W7"/>
<name>R7Y2W7_9ACTN</name>